<dbReference type="OrthoDB" id="9782725at2"/>
<gene>
    <name evidence="2" type="ORF">dsmv_2079</name>
</gene>
<keyword evidence="2" id="KW-0418">Kinase</keyword>
<feature type="compositionally biased region" description="Basic and acidic residues" evidence="1">
    <location>
        <begin position="289"/>
        <end position="305"/>
    </location>
</feature>
<name>S7V9Z5_DESML</name>
<keyword evidence="3" id="KW-1185">Reference proteome</keyword>
<organism evidence="2 3">
    <name type="scientific">Desulfococcus multivorans DSM 2059</name>
    <dbReference type="NCBI Taxonomy" id="1121405"/>
    <lineage>
        <taxon>Bacteria</taxon>
        <taxon>Pseudomonadati</taxon>
        <taxon>Thermodesulfobacteriota</taxon>
        <taxon>Desulfobacteria</taxon>
        <taxon>Desulfobacterales</taxon>
        <taxon>Desulfococcaceae</taxon>
        <taxon>Desulfococcus</taxon>
    </lineage>
</organism>
<dbReference type="RefSeq" id="WP_020876510.1">
    <property type="nucleotide sequence ID" value="NZ_ATHJ01000076.1"/>
</dbReference>
<evidence type="ECO:0000313" key="3">
    <source>
        <dbReference type="Proteomes" id="UP000014977"/>
    </source>
</evidence>
<reference evidence="2 3" key="1">
    <citation type="journal article" date="2013" name="Genome Announc.">
        <title>Draft genome sequences for three mercury-methylating, sulfate-reducing bacteria.</title>
        <authorList>
            <person name="Brown S.D."/>
            <person name="Hurt R.A.Jr."/>
            <person name="Gilmour C.C."/>
            <person name="Elias D.A."/>
        </authorList>
    </citation>
    <scope>NUCLEOTIDE SEQUENCE [LARGE SCALE GENOMIC DNA]</scope>
    <source>
        <strain evidence="2 3">DSM 2059</strain>
    </source>
</reference>
<dbReference type="Proteomes" id="UP000014977">
    <property type="component" value="Unassembled WGS sequence"/>
</dbReference>
<sequence length="305" mass="35745">MTPEKAPVTRMYSRGIIINQNYQDILEKTNLAGFDDLYNYPFGKTLKRIPERRVIRFELPWQGRRRVFYLKRHETESPDIGALARIGIRRAGASSGMTEFENLCDFRQHGLATVTPVAAGERRVGMFKYRSFLVTESFEPYIALEQLMELHPNRLRGETGSHYKRKLIEAVAKTARRMHEAGANHRDFNATHVLVGPEAADGLPKIALFDLQRVDRRRWQRFRWMVKTLAELNYTLPETLFSKEDRLKLLMDYKGVNRLSLWSRFQLCWIMKKIERIRRHTLKNRIRREKAGHQEGKSAKDGTAL</sequence>
<evidence type="ECO:0000313" key="2">
    <source>
        <dbReference type="EMBL" id="EPR41298.1"/>
    </source>
</evidence>
<evidence type="ECO:0000256" key="1">
    <source>
        <dbReference type="SAM" id="MobiDB-lite"/>
    </source>
</evidence>
<dbReference type="InterPro" id="IPR011009">
    <property type="entry name" value="Kinase-like_dom_sf"/>
</dbReference>
<keyword evidence="2" id="KW-0808">Transferase</keyword>
<proteinExistence type="predicted"/>
<dbReference type="EMBL" id="ATHJ01000076">
    <property type="protein sequence ID" value="EPR41298.1"/>
    <property type="molecule type" value="Genomic_DNA"/>
</dbReference>
<dbReference type="GO" id="GO:0016301">
    <property type="term" value="F:kinase activity"/>
    <property type="evidence" value="ECO:0007669"/>
    <property type="project" value="UniProtKB-KW"/>
</dbReference>
<dbReference type="eggNOG" id="COG0515">
    <property type="taxonomic scope" value="Bacteria"/>
</dbReference>
<feature type="region of interest" description="Disordered" evidence="1">
    <location>
        <begin position="285"/>
        <end position="305"/>
    </location>
</feature>
<dbReference type="STRING" id="897.B2D07_06700"/>
<accession>S7V9Z5</accession>
<dbReference type="SUPFAM" id="SSF56112">
    <property type="entry name" value="Protein kinase-like (PK-like)"/>
    <property type="match status" value="1"/>
</dbReference>
<dbReference type="AlphaFoldDB" id="S7V9Z5"/>
<dbReference type="Pfam" id="PF06293">
    <property type="entry name" value="Kdo"/>
    <property type="match status" value="1"/>
</dbReference>
<comment type="caution">
    <text evidence="2">The sequence shown here is derived from an EMBL/GenBank/DDBJ whole genome shotgun (WGS) entry which is preliminary data.</text>
</comment>
<protein>
    <submittedName>
        <fullName evidence="2">Lipopolysaccharide kinase</fullName>
    </submittedName>
</protein>